<protein>
    <submittedName>
        <fullName evidence="3">Uncharacterized protein</fullName>
    </submittedName>
</protein>
<proteinExistence type="predicted"/>
<sequence>MTKRGRERETDGDLGGNAGPSRTSGEQRETEAEEAKAFEELLGDSLRGWDARIEPSVPHLLELEELVSSHREETRRKLRRELAKLWLLGLPIIVGMLMLFRWNAIVFAIAQGAAVTGAILFLAVDSRRNREGKRRWSS</sequence>
<keyword evidence="2" id="KW-0472">Membrane</keyword>
<feature type="transmembrane region" description="Helical" evidence="2">
    <location>
        <begin position="105"/>
        <end position="124"/>
    </location>
</feature>
<organism evidence="3 4">
    <name type="scientific">Cohnella fermenti</name>
    <dbReference type="NCBI Taxonomy" id="2565925"/>
    <lineage>
        <taxon>Bacteria</taxon>
        <taxon>Bacillati</taxon>
        <taxon>Bacillota</taxon>
        <taxon>Bacilli</taxon>
        <taxon>Bacillales</taxon>
        <taxon>Paenibacillaceae</taxon>
        <taxon>Cohnella</taxon>
    </lineage>
</organism>
<keyword evidence="2" id="KW-1133">Transmembrane helix</keyword>
<keyword evidence="4" id="KW-1185">Reference proteome</keyword>
<feature type="compositionally biased region" description="Basic and acidic residues" evidence="1">
    <location>
        <begin position="25"/>
        <end position="34"/>
    </location>
</feature>
<gene>
    <name evidence="3" type="ORF">E6C55_07960</name>
</gene>
<accession>A0A4S4C3B9</accession>
<dbReference type="EMBL" id="SSOB01000008">
    <property type="protein sequence ID" value="THF81655.1"/>
    <property type="molecule type" value="Genomic_DNA"/>
</dbReference>
<keyword evidence="2" id="KW-0812">Transmembrane</keyword>
<feature type="region of interest" description="Disordered" evidence="1">
    <location>
        <begin position="1"/>
        <end position="34"/>
    </location>
</feature>
<comment type="caution">
    <text evidence="3">The sequence shown here is derived from an EMBL/GenBank/DDBJ whole genome shotgun (WGS) entry which is preliminary data.</text>
</comment>
<feature type="compositionally biased region" description="Basic and acidic residues" evidence="1">
    <location>
        <begin position="1"/>
        <end position="11"/>
    </location>
</feature>
<dbReference type="RefSeq" id="WP_136369251.1">
    <property type="nucleotide sequence ID" value="NZ_SSOB01000008.1"/>
</dbReference>
<evidence type="ECO:0000256" key="2">
    <source>
        <dbReference type="SAM" id="Phobius"/>
    </source>
</evidence>
<evidence type="ECO:0000313" key="3">
    <source>
        <dbReference type="EMBL" id="THF81655.1"/>
    </source>
</evidence>
<feature type="transmembrane region" description="Helical" evidence="2">
    <location>
        <begin position="82"/>
        <end position="99"/>
    </location>
</feature>
<dbReference type="AlphaFoldDB" id="A0A4S4C3B9"/>
<evidence type="ECO:0000256" key="1">
    <source>
        <dbReference type="SAM" id="MobiDB-lite"/>
    </source>
</evidence>
<reference evidence="3 4" key="1">
    <citation type="submission" date="2019-04" db="EMBL/GenBank/DDBJ databases">
        <title>Cohnella sp. nov. isolated from preserved vegetables.</title>
        <authorList>
            <person name="Lin S.-Y."/>
            <person name="Hung M.-H."/>
            <person name="Young C.-C."/>
        </authorList>
    </citation>
    <scope>NUCLEOTIDE SEQUENCE [LARGE SCALE GENOMIC DNA]</scope>
    <source>
        <strain evidence="3 4">CC-MHH1044</strain>
    </source>
</reference>
<dbReference type="Proteomes" id="UP000310636">
    <property type="component" value="Unassembled WGS sequence"/>
</dbReference>
<dbReference type="InterPro" id="IPR035238">
    <property type="entry name" value="DUF5345"/>
</dbReference>
<dbReference type="Pfam" id="PF17280">
    <property type="entry name" value="DUF5345"/>
    <property type="match status" value="1"/>
</dbReference>
<evidence type="ECO:0000313" key="4">
    <source>
        <dbReference type="Proteomes" id="UP000310636"/>
    </source>
</evidence>
<name>A0A4S4C3B9_9BACL</name>